<comment type="subunit">
    <text evidence="3 10">Homodimer.</text>
</comment>
<sequence>MKQLTEEKKEEKRKEEEAEAVETSHTEERPEEPPQDKKPQEIKMDSLRTQEARGAADDKKAAELAEKLKATEDKYLRLCAEFDNFRKRTEAERIDQAKHAAGKFIEAVLPVLDSFERSQKTLTADADTSDEVKKGFTLIHKQLEDILQKFGVTKMAAVGQPFDPRLHEALLQKESEQPPQTVLEEYQTGYLLHDKVLRHAQVVVAK</sequence>
<dbReference type="InterPro" id="IPR000740">
    <property type="entry name" value="GrpE"/>
</dbReference>
<gene>
    <name evidence="10 14" type="primary">grpE</name>
    <name evidence="14" type="ORF">NO2_0807</name>
</gene>
<evidence type="ECO:0000256" key="3">
    <source>
        <dbReference type="ARBA" id="ARBA00011738"/>
    </source>
</evidence>
<dbReference type="GO" id="GO:0000774">
    <property type="term" value="F:adenyl-nucleotide exchange factor activity"/>
    <property type="evidence" value="ECO:0007669"/>
    <property type="project" value="InterPro"/>
</dbReference>
<dbReference type="Pfam" id="PF01025">
    <property type="entry name" value="GrpE"/>
    <property type="match status" value="1"/>
</dbReference>
<dbReference type="PROSITE" id="PS01071">
    <property type="entry name" value="GRPE"/>
    <property type="match status" value="1"/>
</dbReference>
<dbReference type="SUPFAM" id="SSF58014">
    <property type="entry name" value="Coiled-coil domain of nucleotide exchange factor GrpE"/>
    <property type="match status" value="1"/>
</dbReference>
<dbReference type="HAMAP" id="MF_01151">
    <property type="entry name" value="GrpE"/>
    <property type="match status" value="1"/>
</dbReference>
<dbReference type="FunFam" id="2.30.22.10:FF:000001">
    <property type="entry name" value="Protein GrpE"/>
    <property type="match status" value="1"/>
</dbReference>
<evidence type="ECO:0000256" key="6">
    <source>
        <dbReference type="ARBA" id="ARBA00023186"/>
    </source>
</evidence>
<evidence type="ECO:0000313" key="14">
    <source>
        <dbReference type="EMBL" id="GBR76220.1"/>
    </source>
</evidence>
<evidence type="ECO:0000256" key="5">
    <source>
        <dbReference type="ARBA" id="ARBA00023016"/>
    </source>
</evidence>
<evidence type="ECO:0000256" key="7">
    <source>
        <dbReference type="ARBA" id="ARBA00053401"/>
    </source>
</evidence>
<comment type="function">
    <text evidence="7 10 11">Participates actively in the response to hyperosmotic and heat shock by preventing the aggregation of stress-denatured proteins, in association with DnaK and GrpE. It is the nucleotide exchange factor for DnaK and may function as a thermosensor. Unfolded proteins bind initially to DnaJ; upon interaction with the DnaJ-bound protein, DnaK hydrolyzes its bound ATP, resulting in the formation of a stable complex. GrpE releases ADP from DnaK; ATP binding to DnaK triggers the release of the substrate protein, thus completing the reaction cycle. Several rounds of ATP-dependent interactions between DnaJ, DnaK and GrpE are required for fully efficient folding.</text>
</comment>
<evidence type="ECO:0000256" key="4">
    <source>
        <dbReference type="ARBA" id="ARBA00022490"/>
    </source>
</evidence>
<keyword evidence="4 10" id="KW-0963">Cytoplasm</keyword>
<name>A0A388TH53_9BACT</name>
<dbReference type="PRINTS" id="PR00773">
    <property type="entry name" value="GRPEPROTEIN"/>
</dbReference>
<accession>A0A388TH53</accession>
<dbReference type="EMBL" id="BGZO01000019">
    <property type="protein sequence ID" value="GBR76220.1"/>
    <property type="molecule type" value="Genomic_DNA"/>
</dbReference>
<evidence type="ECO:0000256" key="12">
    <source>
        <dbReference type="RuleBase" id="RU004478"/>
    </source>
</evidence>
<organism evidence="14 15">
    <name type="scientific">Candidatus Termititenax persephonae</name>
    <dbReference type="NCBI Taxonomy" id="2218525"/>
    <lineage>
        <taxon>Bacteria</taxon>
        <taxon>Bacillati</taxon>
        <taxon>Candidatus Margulisiibacteriota</taxon>
        <taxon>Candidatus Termititenacia</taxon>
        <taxon>Candidatus Termititenacales</taxon>
        <taxon>Candidatus Termititenacaceae</taxon>
        <taxon>Candidatus Termititenax</taxon>
    </lineage>
</organism>
<feature type="region of interest" description="Disordered" evidence="13">
    <location>
        <begin position="1"/>
        <end position="59"/>
    </location>
</feature>
<dbReference type="GO" id="GO:0005737">
    <property type="term" value="C:cytoplasm"/>
    <property type="evidence" value="ECO:0007669"/>
    <property type="project" value="UniProtKB-SubCell"/>
</dbReference>
<comment type="similarity">
    <text evidence="2 10 12">Belongs to the GrpE family.</text>
</comment>
<dbReference type="Gene3D" id="3.90.20.20">
    <property type="match status" value="1"/>
</dbReference>
<evidence type="ECO:0000256" key="9">
    <source>
        <dbReference type="ARBA" id="ARBA00076414"/>
    </source>
</evidence>
<evidence type="ECO:0000313" key="15">
    <source>
        <dbReference type="Proteomes" id="UP000275925"/>
    </source>
</evidence>
<dbReference type="InterPro" id="IPR013805">
    <property type="entry name" value="GrpE_CC"/>
</dbReference>
<dbReference type="InterPro" id="IPR009012">
    <property type="entry name" value="GrpE_head"/>
</dbReference>
<evidence type="ECO:0000256" key="13">
    <source>
        <dbReference type="SAM" id="MobiDB-lite"/>
    </source>
</evidence>
<keyword evidence="6 10" id="KW-0143">Chaperone</keyword>
<evidence type="ECO:0000256" key="8">
    <source>
        <dbReference type="ARBA" id="ARBA00072274"/>
    </source>
</evidence>
<dbReference type="GO" id="GO:0051087">
    <property type="term" value="F:protein-folding chaperone binding"/>
    <property type="evidence" value="ECO:0007669"/>
    <property type="project" value="InterPro"/>
</dbReference>
<dbReference type="AlphaFoldDB" id="A0A388TH53"/>
<comment type="subcellular location">
    <subcellularLocation>
        <location evidence="1 10">Cytoplasm</location>
    </subcellularLocation>
</comment>
<dbReference type="Proteomes" id="UP000275925">
    <property type="component" value="Unassembled WGS sequence"/>
</dbReference>
<keyword evidence="15" id="KW-1185">Reference proteome</keyword>
<evidence type="ECO:0000256" key="11">
    <source>
        <dbReference type="RuleBase" id="RU000639"/>
    </source>
</evidence>
<dbReference type="PANTHER" id="PTHR21237:SF23">
    <property type="entry name" value="GRPE PROTEIN HOMOLOG, MITOCHONDRIAL"/>
    <property type="match status" value="1"/>
</dbReference>
<evidence type="ECO:0000256" key="10">
    <source>
        <dbReference type="HAMAP-Rule" id="MF_01151"/>
    </source>
</evidence>
<dbReference type="NCBIfam" id="NF010738">
    <property type="entry name" value="PRK14140.1"/>
    <property type="match status" value="1"/>
</dbReference>
<proteinExistence type="inferred from homology"/>
<keyword evidence="5 10" id="KW-0346">Stress response</keyword>
<dbReference type="CDD" id="cd00446">
    <property type="entry name" value="GrpE"/>
    <property type="match status" value="1"/>
</dbReference>
<dbReference type="PANTHER" id="PTHR21237">
    <property type="entry name" value="GRPE PROTEIN"/>
    <property type="match status" value="1"/>
</dbReference>
<dbReference type="GO" id="GO:0042803">
    <property type="term" value="F:protein homodimerization activity"/>
    <property type="evidence" value="ECO:0007669"/>
    <property type="project" value="InterPro"/>
</dbReference>
<dbReference type="SUPFAM" id="SSF51064">
    <property type="entry name" value="Head domain of nucleotide exchange factor GrpE"/>
    <property type="match status" value="1"/>
</dbReference>
<reference evidence="14 15" key="1">
    <citation type="journal article" date="2019" name="ISME J.">
        <title>Genome analyses of uncultured TG2/ZB3 bacteria in 'Margulisbacteria' specifically attached to ectosymbiotic spirochetes of protists in the termite gut.</title>
        <authorList>
            <person name="Utami Y.D."/>
            <person name="Kuwahara H."/>
            <person name="Igai K."/>
            <person name="Murakami T."/>
            <person name="Sugaya K."/>
            <person name="Morikawa T."/>
            <person name="Nagura Y."/>
            <person name="Yuki M."/>
            <person name="Deevong P."/>
            <person name="Inoue T."/>
            <person name="Kihara K."/>
            <person name="Lo N."/>
            <person name="Yamada A."/>
            <person name="Ohkuma M."/>
            <person name="Hongoh Y."/>
        </authorList>
    </citation>
    <scope>NUCLEOTIDE SEQUENCE [LARGE SCALE GENOMIC DNA]</scope>
    <source>
        <strain evidence="14">NkOx7-02</strain>
    </source>
</reference>
<comment type="caution">
    <text evidence="14">The sequence shown here is derived from an EMBL/GenBank/DDBJ whole genome shotgun (WGS) entry which is preliminary data.</text>
</comment>
<protein>
    <recommendedName>
        <fullName evidence="8 10">Protein GrpE</fullName>
    </recommendedName>
    <alternativeName>
        <fullName evidence="9 10">HSP-70 cofactor</fullName>
    </alternativeName>
</protein>
<dbReference type="GO" id="GO:0051082">
    <property type="term" value="F:unfolded protein binding"/>
    <property type="evidence" value="ECO:0007669"/>
    <property type="project" value="TreeGrafter"/>
</dbReference>
<evidence type="ECO:0000256" key="1">
    <source>
        <dbReference type="ARBA" id="ARBA00004496"/>
    </source>
</evidence>
<dbReference type="Gene3D" id="2.30.22.10">
    <property type="entry name" value="Head domain of nucleotide exchange factor GrpE"/>
    <property type="match status" value="1"/>
</dbReference>
<evidence type="ECO:0000256" key="2">
    <source>
        <dbReference type="ARBA" id="ARBA00009054"/>
    </source>
</evidence>
<dbReference type="GO" id="GO:0006457">
    <property type="term" value="P:protein folding"/>
    <property type="evidence" value="ECO:0007669"/>
    <property type="project" value="InterPro"/>
</dbReference>